<reference evidence="3 4" key="1">
    <citation type="submission" date="2016-10" db="EMBL/GenBank/DDBJ databases">
        <authorList>
            <person name="de Groot N.N."/>
        </authorList>
    </citation>
    <scope>NUCLEOTIDE SEQUENCE [LARGE SCALE GENOMIC DNA]</scope>
    <source>
        <strain evidence="3 4">DSM 44993</strain>
    </source>
</reference>
<dbReference type="STRING" id="394193.SAMN04489732_117201"/>
<gene>
    <name evidence="3" type="ORF">SAMN04489732_117201</name>
</gene>
<keyword evidence="1" id="KW-1133">Transmembrane helix</keyword>
<evidence type="ECO:0000256" key="1">
    <source>
        <dbReference type="SAM" id="Phobius"/>
    </source>
</evidence>
<feature type="transmembrane region" description="Helical" evidence="1">
    <location>
        <begin position="77"/>
        <end position="93"/>
    </location>
</feature>
<organism evidence="3 4">
    <name type="scientific">Amycolatopsis saalfeldensis</name>
    <dbReference type="NCBI Taxonomy" id="394193"/>
    <lineage>
        <taxon>Bacteria</taxon>
        <taxon>Bacillati</taxon>
        <taxon>Actinomycetota</taxon>
        <taxon>Actinomycetes</taxon>
        <taxon>Pseudonocardiales</taxon>
        <taxon>Pseudonocardiaceae</taxon>
        <taxon>Amycolatopsis</taxon>
    </lineage>
</organism>
<feature type="signal peptide" evidence="2">
    <location>
        <begin position="1"/>
        <end position="25"/>
    </location>
</feature>
<keyword evidence="2" id="KW-0732">Signal</keyword>
<protein>
    <recommendedName>
        <fullName evidence="5">MYXO-CTERM domain-containing protein</fullName>
    </recommendedName>
</protein>
<accession>A0A1H8YII1</accession>
<evidence type="ECO:0000313" key="3">
    <source>
        <dbReference type="EMBL" id="SEP51883.1"/>
    </source>
</evidence>
<dbReference type="RefSeq" id="WP_091624225.1">
    <property type="nucleotide sequence ID" value="NZ_FOEF01000017.1"/>
</dbReference>
<feature type="chain" id="PRO_5011508879" description="MYXO-CTERM domain-containing protein" evidence="2">
    <location>
        <begin position="26"/>
        <end position="111"/>
    </location>
</feature>
<keyword evidence="1" id="KW-0472">Membrane</keyword>
<evidence type="ECO:0000256" key="2">
    <source>
        <dbReference type="SAM" id="SignalP"/>
    </source>
</evidence>
<dbReference type="EMBL" id="FOEF01000017">
    <property type="protein sequence ID" value="SEP51883.1"/>
    <property type="molecule type" value="Genomic_DNA"/>
</dbReference>
<keyword evidence="1" id="KW-0812">Transmembrane</keyword>
<sequence>MAKVRGLLLVGLLGVLLLCAPPAQAMVVVPAGAATVPAQAAASGESLLIAPRQVQPGPVIDPAQTDAANAAKTRNKLIAGGVAVVLLAIVFFGRRSRAKKRKKSKDQAAGK</sequence>
<proteinExistence type="predicted"/>
<name>A0A1H8YII1_9PSEU</name>
<evidence type="ECO:0000313" key="4">
    <source>
        <dbReference type="Proteomes" id="UP000198582"/>
    </source>
</evidence>
<evidence type="ECO:0008006" key="5">
    <source>
        <dbReference type="Google" id="ProtNLM"/>
    </source>
</evidence>
<dbReference type="Proteomes" id="UP000198582">
    <property type="component" value="Unassembled WGS sequence"/>
</dbReference>
<dbReference type="OrthoDB" id="3638602at2"/>
<dbReference type="AlphaFoldDB" id="A0A1H8YII1"/>
<keyword evidence="4" id="KW-1185">Reference proteome</keyword>